<dbReference type="NCBIfam" id="TIGR03197">
    <property type="entry name" value="MnmC_Cterm"/>
    <property type="match status" value="1"/>
</dbReference>
<dbReference type="Proteomes" id="UP001168540">
    <property type="component" value="Unassembled WGS sequence"/>
</dbReference>
<keyword evidence="8 10" id="KW-0560">Oxidoreductase</keyword>
<comment type="subcellular location">
    <subcellularLocation>
        <location evidence="10">Cytoplasm</location>
    </subcellularLocation>
</comment>
<keyword evidence="5 10" id="KW-0949">S-adenosyl-L-methionine</keyword>
<feature type="region of interest" description="tRNA (mnm(5)s(2)U34)-methyltransferase" evidence="10">
    <location>
        <begin position="1"/>
        <end position="236"/>
    </location>
</feature>
<dbReference type="RefSeq" id="WP_289828852.1">
    <property type="nucleotide sequence ID" value="NZ_JAUEDK010000006.1"/>
</dbReference>
<evidence type="ECO:0000256" key="6">
    <source>
        <dbReference type="ARBA" id="ARBA00022694"/>
    </source>
</evidence>
<evidence type="ECO:0000256" key="10">
    <source>
        <dbReference type="HAMAP-Rule" id="MF_01102"/>
    </source>
</evidence>
<feature type="region of interest" description="FAD-dependent cmnm(5)s(2)U34 oxidoreductase" evidence="10">
    <location>
        <begin position="262"/>
        <end position="657"/>
    </location>
</feature>
<dbReference type="NCBIfam" id="NF033855">
    <property type="entry name" value="tRNA_MNMC2"/>
    <property type="match status" value="1"/>
</dbReference>
<feature type="domain" description="MnmC-like methyltransferase" evidence="12">
    <location>
        <begin position="109"/>
        <end position="234"/>
    </location>
</feature>
<dbReference type="EC" id="1.5.-.-" evidence="10"/>
<dbReference type="InterPro" id="IPR047785">
    <property type="entry name" value="tRNA_MNMC2"/>
</dbReference>
<dbReference type="InterPro" id="IPR006076">
    <property type="entry name" value="FAD-dep_OxRdtase"/>
</dbReference>
<dbReference type="PANTHER" id="PTHR13847:SF283">
    <property type="entry name" value="TRNA 5-METHYLAMINOMETHYL-2-THIOURIDINE BIOSYNTHESIS BIFUNCTIONAL PROTEIN MNMC"/>
    <property type="match status" value="1"/>
</dbReference>
<dbReference type="Gene3D" id="3.50.50.60">
    <property type="entry name" value="FAD/NAD(P)-binding domain"/>
    <property type="match status" value="1"/>
</dbReference>
<organism evidence="13 14">
    <name type="scientific">Crenobacter oryzisoli</name>
    <dbReference type="NCBI Taxonomy" id="3056844"/>
    <lineage>
        <taxon>Bacteria</taxon>
        <taxon>Pseudomonadati</taxon>
        <taxon>Pseudomonadota</taxon>
        <taxon>Betaproteobacteria</taxon>
        <taxon>Neisseriales</taxon>
        <taxon>Neisseriaceae</taxon>
        <taxon>Crenobacter</taxon>
    </lineage>
</organism>
<comment type="similarity">
    <text evidence="10">In the C-terminal section; belongs to the DAO family.</text>
</comment>
<protein>
    <recommendedName>
        <fullName evidence="10">tRNA 5-methylaminomethyl-2-thiouridine biosynthesis bifunctional protein MnmC</fullName>
        <shortName evidence="10">tRNA mnm(5)s(2)U biosynthesis bifunctional protein</shortName>
    </recommendedName>
    <domain>
        <recommendedName>
            <fullName evidence="10">tRNA (mnm(5)s(2)U34)-methyltransferase</fullName>
            <ecNumber evidence="10">2.1.1.61</ecNumber>
        </recommendedName>
    </domain>
    <domain>
        <recommendedName>
            <fullName evidence="10">FAD-dependent cmnm(5)s(2)U34 oxidoreductase</fullName>
            <ecNumber evidence="10">1.5.-.-</ecNumber>
        </recommendedName>
    </domain>
</protein>
<dbReference type="PANTHER" id="PTHR13847">
    <property type="entry name" value="SARCOSINE DEHYDROGENASE-RELATED"/>
    <property type="match status" value="1"/>
</dbReference>
<comment type="catalytic activity">
    <reaction evidence="10">
        <text>5-aminomethyl-2-thiouridine(34) in tRNA + S-adenosyl-L-methionine = 5-methylaminomethyl-2-thiouridine(34) in tRNA + S-adenosyl-L-homocysteine + H(+)</text>
        <dbReference type="Rhea" id="RHEA:19569"/>
        <dbReference type="Rhea" id="RHEA-COMP:10195"/>
        <dbReference type="Rhea" id="RHEA-COMP:10197"/>
        <dbReference type="ChEBI" id="CHEBI:15378"/>
        <dbReference type="ChEBI" id="CHEBI:57856"/>
        <dbReference type="ChEBI" id="CHEBI:59789"/>
        <dbReference type="ChEBI" id="CHEBI:74454"/>
        <dbReference type="ChEBI" id="CHEBI:74455"/>
        <dbReference type="EC" id="2.1.1.61"/>
    </reaction>
</comment>
<proteinExistence type="inferred from homology"/>
<dbReference type="SUPFAM" id="SSF51905">
    <property type="entry name" value="FAD/NAD(P)-binding domain"/>
    <property type="match status" value="1"/>
</dbReference>
<evidence type="ECO:0000313" key="14">
    <source>
        <dbReference type="Proteomes" id="UP001168540"/>
    </source>
</evidence>
<evidence type="ECO:0000256" key="5">
    <source>
        <dbReference type="ARBA" id="ARBA00022691"/>
    </source>
</evidence>
<comment type="function">
    <text evidence="10">Catalyzes the last two steps in the biosynthesis of 5-methylaminomethyl-2-thiouridine (mnm(5)s(2)U) at the wobble position (U34) in tRNA. Catalyzes the FAD-dependent demodification of cmnm(5)s(2)U34 to nm(5)s(2)U34, followed by the transfer of a methyl group from S-adenosyl-L-methionine to nm(5)s(2)U34, to form mnm(5)s(2)U34.</text>
</comment>
<evidence type="ECO:0000313" key="13">
    <source>
        <dbReference type="EMBL" id="MDN0074296.1"/>
    </source>
</evidence>
<comment type="similarity">
    <text evidence="10">In the N-terminal section; belongs to the methyltransferase superfamily. tRNA (mnm(5)s(2)U34)-methyltransferase family.</text>
</comment>
<keyword evidence="3 10" id="KW-0285">Flavoprotein</keyword>
<dbReference type="SUPFAM" id="SSF54373">
    <property type="entry name" value="FAD-linked reductases, C-terminal domain"/>
    <property type="match status" value="1"/>
</dbReference>
<dbReference type="NCBIfam" id="NF002481">
    <property type="entry name" value="PRK01747.1-2"/>
    <property type="match status" value="1"/>
</dbReference>
<keyword evidence="4 10" id="KW-0808">Transferase</keyword>
<dbReference type="HAMAP" id="MF_01102">
    <property type="entry name" value="MnmC"/>
    <property type="match status" value="1"/>
</dbReference>
<keyword evidence="6 10" id="KW-0819">tRNA processing</keyword>
<evidence type="ECO:0000256" key="4">
    <source>
        <dbReference type="ARBA" id="ARBA00022679"/>
    </source>
</evidence>
<accession>A0ABT7XKH9</accession>
<evidence type="ECO:0000256" key="3">
    <source>
        <dbReference type="ARBA" id="ARBA00022630"/>
    </source>
</evidence>
<feature type="domain" description="FAD dependent oxidoreductase" evidence="11">
    <location>
        <begin position="260"/>
        <end position="625"/>
    </location>
</feature>
<evidence type="ECO:0000256" key="2">
    <source>
        <dbReference type="ARBA" id="ARBA00022603"/>
    </source>
</evidence>
<sequence length="657" mass="70046">MSHHAELDWSEGLPASTRFGDVYFSCASGLAETRHVFLDNNRLPERFAALTAGDTFTVAETGFGTGLNFLAAWQCFAEHAPSGARLAFVSVEKYPLTPADLERALALWPELAEFAAPLLEQYDWLSPGWHRFVFDNGRVTLTLAVGDALSMYPQLDMRSSHGVDAWFLDGFAPSKNPEMWQQPLFDQMARLAAPRATFATFTSAGAVRRGLTVAGFAVRKVAGYGHKREMSVGELTEKPESGWQAPWYAPPVPPAVKTALVIGGGLAGASTAHSLAIRGWQVTLLERHGALAQEASGNPQGVLYTKLSAHFTPLTQLVLSGYGYSLRTLAKLLPQGEAWQRCGVLQLAQDADTAAKQTKLAEAGLPTEVLRTIDAAEASALAGIALSDGGLWFGQGGWVNPPALVNALASHPNIRVLTHAGVLKLKRSNDEWCALGVQGELARAPVAVLASAADTRAFDATADLPLKRIRGQVSVTPATAESLSLKTVLCGEGYVSPAREEAHCFGASFKFDSDDLSTNVEEHRENLAMLAELAPSLYDALGGAALDPAVLTGRAAFRCTSPDYLPIIGPVARSEALATTYRELGNDAKAQPDTACPYEPGLYANAAHGSRGLITAPLSGEILAAQLNGEVAPIGAALMDAVHPNRFAIRRMMRRQG</sequence>
<dbReference type="EC" id="2.1.1.61" evidence="10"/>
<gene>
    <name evidence="10 13" type="primary">mnmC</name>
    <name evidence="13" type="ORF">QU481_05245</name>
</gene>
<dbReference type="InterPro" id="IPR036188">
    <property type="entry name" value="FAD/NAD-bd_sf"/>
</dbReference>
<dbReference type="InterPro" id="IPR023032">
    <property type="entry name" value="tRNA_MAMT_biosynth_bifunc_MnmC"/>
</dbReference>
<keyword evidence="9 10" id="KW-0511">Multifunctional enzyme</keyword>
<dbReference type="InterPro" id="IPR017610">
    <property type="entry name" value="tRNA_S-uridine_synth_MnmC_C"/>
</dbReference>
<name>A0ABT7XKH9_9NEIS</name>
<comment type="caution">
    <text evidence="13">The sequence shown here is derived from an EMBL/GenBank/DDBJ whole genome shotgun (WGS) entry which is preliminary data.</text>
</comment>
<comment type="cofactor">
    <cofactor evidence="10">
        <name>FAD</name>
        <dbReference type="ChEBI" id="CHEBI:57692"/>
    </cofactor>
</comment>
<dbReference type="Gene3D" id="3.30.9.10">
    <property type="entry name" value="D-Amino Acid Oxidase, subunit A, domain 2"/>
    <property type="match status" value="1"/>
</dbReference>
<keyword evidence="7 10" id="KW-0274">FAD</keyword>
<dbReference type="Pfam" id="PF05430">
    <property type="entry name" value="Methyltransf_30"/>
    <property type="match status" value="1"/>
</dbReference>
<evidence type="ECO:0000256" key="9">
    <source>
        <dbReference type="ARBA" id="ARBA00023268"/>
    </source>
</evidence>
<dbReference type="Gene3D" id="3.40.50.150">
    <property type="entry name" value="Vaccinia Virus protein VP39"/>
    <property type="match status" value="1"/>
</dbReference>
<dbReference type="InterPro" id="IPR008471">
    <property type="entry name" value="MnmC-like_methylTransf"/>
</dbReference>
<evidence type="ECO:0000256" key="1">
    <source>
        <dbReference type="ARBA" id="ARBA00022490"/>
    </source>
</evidence>
<reference evidence="13" key="1">
    <citation type="submission" date="2023-06" db="EMBL/GenBank/DDBJ databases">
        <authorList>
            <person name="Zhang S."/>
        </authorList>
    </citation>
    <scope>NUCLEOTIDE SEQUENCE</scope>
    <source>
        <strain evidence="13">SG2303</strain>
    </source>
</reference>
<dbReference type="Pfam" id="PF01266">
    <property type="entry name" value="DAO"/>
    <property type="match status" value="1"/>
</dbReference>
<keyword evidence="1 10" id="KW-0963">Cytoplasm</keyword>
<dbReference type="EMBL" id="JAUEDK010000006">
    <property type="protein sequence ID" value="MDN0074296.1"/>
    <property type="molecule type" value="Genomic_DNA"/>
</dbReference>
<keyword evidence="2 10" id="KW-0489">Methyltransferase</keyword>
<evidence type="ECO:0000259" key="11">
    <source>
        <dbReference type="Pfam" id="PF01266"/>
    </source>
</evidence>
<evidence type="ECO:0000256" key="8">
    <source>
        <dbReference type="ARBA" id="ARBA00023002"/>
    </source>
</evidence>
<evidence type="ECO:0000256" key="7">
    <source>
        <dbReference type="ARBA" id="ARBA00022827"/>
    </source>
</evidence>
<evidence type="ECO:0000259" key="12">
    <source>
        <dbReference type="Pfam" id="PF05430"/>
    </source>
</evidence>
<dbReference type="InterPro" id="IPR029063">
    <property type="entry name" value="SAM-dependent_MTases_sf"/>
</dbReference>
<keyword evidence="14" id="KW-1185">Reference proteome</keyword>